<keyword evidence="2 5" id="KW-0812">Transmembrane</keyword>
<evidence type="ECO:0000256" key="3">
    <source>
        <dbReference type="ARBA" id="ARBA00022989"/>
    </source>
</evidence>
<feature type="transmembrane region" description="Helical" evidence="5">
    <location>
        <begin position="392"/>
        <end position="418"/>
    </location>
</feature>
<dbReference type="Pfam" id="PF01566">
    <property type="entry name" value="Nramp"/>
    <property type="match status" value="2"/>
</dbReference>
<name>A0A0C2SY86_AMAMK</name>
<feature type="transmembrane region" description="Helical" evidence="5">
    <location>
        <begin position="160"/>
        <end position="179"/>
    </location>
</feature>
<feature type="transmembrane region" description="Helical" evidence="5">
    <location>
        <begin position="346"/>
        <end position="372"/>
    </location>
</feature>
<dbReference type="Proteomes" id="UP000054549">
    <property type="component" value="Unassembled WGS sequence"/>
</dbReference>
<comment type="subcellular location">
    <subcellularLocation>
        <location evidence="1">Membrane</location>
        <topology evidence="1">Multi-pass membrane protein</topology>
    </subcellularLocation>
</comment>
<dbReference type="OrthoDB" id="409173at2759"/>
<dbReference type="NCBIfam" id="TIGR01197">
    <property type="entry name" value="nramp"/>
    <property type="match status" value="1"/>
</dbReference>
<evidence type="ECO:0000313" key="6">
    <source>
        <dbReference type="EMBL" id="KIL59094.1"/>
    </source>
</evidence>
<feature type="transmembrane region" description="Helical" evidence="5">
    <location>
        <begin position="75"/>
        <end position="99"/>
    </location>
</feature>
<reference evidence="6 7" key="1">
    <citation type="submission" date="2014-04" db="EMBL/GenBank/DDBJ databases">
        <title>Evolutionary Origins and Diversification of the Mycorrhizal Mutualists.</title>
        <authorList>
            <consortium name="DOE Joint Genome Institute"/>
            <consortium name="Mycorrhizal Genomics Consortium"/>
            <person name="Kohler A."/>
            <person name="Kuo A."/>
            <person name="Nagy L.G."/>
            <person name="Floudas D."/>
            <person name="Copeland A."/>
            <person name="Barry K.W."/>
            <person name="Cichocki N."/>
            <person name="Veneault-Fourrey C."/>
            <person name="LaButti K."/>
            <person name="Lindquist E.A."/>
            <person name="Lipzen A."/>
            <person name="Lundell T."/>
            <person name="Morin E."/>
            <person name="Murat C."/>
            <person name="Riley R."/>
            <person name="Ohm R."/>
            <person name="Sun H."/>
            <person name="Tunlid A."/>
            <person name="Henrissat B."/>
            <person name="Grigoriev I.V."/>
            <person name="Hibbett D.S."/>
            <person name="Martin F."/>
        </authorList>
    </citation>
    <scope>NUCLEOTIDE SEQUENCE [LARGE SCALE GENOMIC DNA]</scope>
    <source>
        <strain evidence="6 7">Koide BX008</strain>
    </source>
</reference>
<gene>
    <name evidence="6" type="ORF">M378DRAFT_188040</name>
</gene>
<feature type="transmembrane region" description="Helical" evidence="5">
    <location>
        <begin position="191"/>
        <end position="215"/>
    </location>
</feature>
<organism evidence="6 7">
    <name type="scientific">Amanita muscaria (strain Koide BX008)</name>
    <dbReference type="NCBI Taxonomy" id="946122"/>
    <lineage>
        <taxon>Eukaryota</taxon>
        <taxon>Fungi</taxon>
        <taxon>Dikarya</taxon>
        <taxon>Basidiomycota</taxon>
        <taxon>Agaricomycotina</taxon>
        <taxon>Agaricomycetes</taxon>
        <taxon>Agaricomycetidae</taxon>
        <taxon>Agaricales</taxon>
        <taxon>Pluteineae</taxon>
        <taxon>Amanitaceae</taxon>
        <taxon>Amanita</taxon>
    </lineage>
</organism>
<dbReference type="EMBL" id="KN818322">
    <property type="protein sequence ID" value="KIL59094.1"/>
    <property type="molecule type" value="Genomic_DNA"/>
</dbReference>
<feature type="transmembrane region" description="Helical" evidence="5">
    <location>
        <begin position="120"/>
        <end position="140"/>
    </location>
</feature>
<dbReference type="NCBIfam" id="NF037982">
    <property type="entry name" value="Nramp_1"/>
    <property type="match status" value="1"/>
</dbReference>
<evidence type="ECO:0000256" key="5">
    <source>
        <dbReference type="SAM" id="Phobius"/>
    </source>
</evidence>
<dbReference type="PANTHER" id="PTHR11706">
    <property type="entry name" value="SOLUTE CARRIER PROTEIN FAMILY 11 MEMBER"/>
    <property type="match status" value="1"/>
</dbReference>
<dbReference type="GO" id="GO:0034755">
    <property type="term" value="P:iron ion transmembrane transport"/>
    <property type="evidence" value="ECO:0007669"/>
    <property type="project" value="TreeGrafter"/>
</dbReference>
<dbReference type="GO" id="GO:0005886">
    <property type="term" value="C:plasma membrane"/>
    <property type="evidence" value="ECO:0007669"/>
    <property type="project" value="TreeGrafter"/>
</dbReference>
<evidence type="ECO:0000256" key="4">
    <source>
        <dbReference type="ARBA" id="ARBA00023136"/>
    </source>
</evidence>
<evidence type="ECO:0000256" key="2">
    <source>
        <dbReference type="ARBA" id="ARBA00022692"/>
    </source>
</evidence>
<dbReference type="PANTHER" id="PTHR11706:SF101">
    <property type="entry name" value="MANGANESE TRANSPORTER SMF1"/>
    <property type="match status" value="1"/>
</dbReference>
<feature type="transmembrane region" description="Helical" evidence="5">
    <location>
        <begin position="463"/>
        <end position="486"/>
    </location>
</feature>
<dbReference type="STRING" id="946122.A0A0C2SY86"/>
<sequence>MGVPSQRDDGDDRESHTSSITLTRRISSFSIHACQTVYSHARKHTGVGLICSVAYFDPGTWGVDIQAGSESGYRLLFVVLLSGIFAVFLQVLAGRLGCVTGLDLATHCRLLFHDRPKHTLLYRWGIFYPLYLLSEVAIIATDLSEMLGSAIALVLLFPRLELWHGVIITAADVLLLLAMRDPLRGTPVRMFELLIAILVFMVLICVAIIISKININWSDAFLGFVPSKYIFKSDALYTSVGIIGGTIMPHSLFLGSALATQDRISHRVEQKNDDIEVSTSSSTNSPGRYCNGLLPRLVNYVKTSFLYAVRAPDANKAFTTAKRHSEHENNHLGFVLAHVYHGIADIVISLLGFAVVINSLNLIMAGAVFYYGSDMSGGPASLFDTYSLIGQFMGKGAATIFAIALLASGQSSSLIATVAGQAVAEGFLRWRLSPVLRRLLTRLIAIVPSMTVAIVMGREGINTLLIASQVVLSMALPFITLPLIYLTSSKKIMSVRKPRQETASNLSMQEGTLPVSSTIVGRTGDTDQEFGNAVDEWVDFSNSKITMMVGMLIWLLIVAANLYVLVNL</sequence>
<dbReference type="GO" id="GO:0030026">
    <property type="term" value="P:intracellular manganese ion homeostasis"/>
    <property type="evidence" value="ECO:0007669"/>
    <property type="project" value="TreeGrafter"/>
</dbReference>
<accession>A0A0C2SY86</accession>
<dbReference type="InterPro" id="IPR001046">
    <property type="entry name" value="NRAMP_fam"/>
</dbReference>
<evidence type="ECO:0000313" key="7">
    <source>
        <dbReference type="Proteomes" id="UP000054549"/>
    </source>
</evidence>
<keyword evidence="7" id="KW-1185">Reference proteome</keyword>
<dbReference type="GO" id="GO:0015086">
    <property type="term" value="F:cadmium ion transmembrane transporter activity"/>
    <property type="evidence" value="ECO:0007669"/>
    <property type="project" value="TreeGrafter"/>
</dbReference>
<evidence type="ECO:0008006" key="8">
    <source>
        <dbReference type="Google" id="ProtNLM"/>
    </source>
</evidence>
<keyword evidence="3 5" id="KW-1133">Transmembrane helix</keyword>
<dbReference type="PRINTS" id="PR00447">
    <property type="entry name" value="NATRESASSCMP"/>
</dbReference>
<dbReference type="InParanoid" id="A0A0C2SY86"/>
<protein>
    <recommendedName>
        <fullName evidence="8">Natural resistance-associated macrophage protein</fullName>
    </recommendedName>
</protein>
<keyword evidence="4 5" id="KW-0472">Membrane</keyword>
<dbReference type="HOGENOM" id="CLU_020088_4_2_1"/>
<proteinExistence type="predicted"/>
<dbReference type="AlphaFoldDB" id="A0A0C2SY86"/>
<feature type="transmembrane region" description="Helical" evidence="5">
    <location>
        <begin position="235"/>
        <end position="259"/>
    </location>
</feature>
<dbReference type="GO" id="GO:0005384">
    <property type="term" value="F:manganese ion transmembrane transporter activity"/>
    <property type="evidence" value="ECO:0007669"/>
    <property type="project" value="TreeGrafter"/>
</dbReference>
<evidence type="ECO:0000256" key="1">
    <source>
        <dbReference type="ARBA" id="ARBA00004141"/>
    </source>
</evidence>
<feature type="transmembrane region" description="Helical" evidence="5">
    <location>
        <begin position="545"/>
        <end position="566"/>
    </location>
</feature>
<dbReference type="FunCoup" id="A0A0C2SY86">
    <property type="interactions" value="169"/>
</dbReference>